<protein>
    <submittedName>
        <fullName evidence="1">Uncharacterized protein</fullName>
    </submittedName>
</protein>
<dbReference type="AlphaFoldDB" id="A0AAE0DF37"/>
<evidence type="ECO:0000313" key="1">
    <source>
        <dbReference type="EMBL" id="KAK3166810.1"/>
    </source>
</evidence>
<reference evidence="1" key="1">
    <citation type="submission" date="2022-11" db="EMBL/GenBank/DDBJ databases">
        <title>Chromosomal genome sequence assembly and mating type (MAT) locus characterization of the leprose asexual lichenized fungus Lepraria neglecta (Nyl.) Erichsen.</title>
        <authorList>
            <person name="Allen J.L."/>
            <person name="Pfeffer B."/>
        </authorList>
    </citation>
    <scope>NUCLEOTIDE SEQUENCE</scope>
    <source>
        <strain evidence="1">Allen 5258</strain>
    </source>
</reference>
<accession>A0AAE0DF37</accession>
<evidence type="ECO:0000313" key="2">
    <source>
        <dbReference type="Proteomes" id="UP001276659"/>
    </source>
</evidence>
<sequence length="169" mass="19044">MSYTRSALTKPEDKLIVISGLAKKLQPYIGDQYLAGLWRDSLVSQLRWNISEDNQCDGQPFARAKTYRAPSWSWAAVDAVIDFPKVTDLRHLITITDVNLVPIGDDVMAQVEGGHIQLRGAVFNADFYFEDMSSPRWLGKLIRSVDEIEDDKMSSGIISGRRQPLESLK</sequence>
<dbReference type="Proteomes" id="UP001276659">
    <property type="component" value="Unassembled WGS sequence"/>
</dbReference>
<proteinExistence type="predicted"/>
<keyword evidence="2" id="KW-1185">Reference proteome</keyword>
<comment type="caution">
    <text evidence="1">The sequence shown here is derived from an EMBL/GenBank/DDBJ whole genome shotgun (WGS) entry which is preliminary data.</text>
</comment>
<organism evidence="1 2">
    <name type="scientific">Lepraria neglecta</name>
    <dbReference type="NCBI Taxonomy" id="209136"/>
    <lineage>
        <taxon>Eukaryota</taxon>
        <taxon>Fungi</taxon>
        <taxon>Dikarya</taxon>
        <taxon>Ascomycota</taxon>
        <taxon>Pezizomycotina</taxon>
        <taxon>Lecanoromycetes</taxon>
        <taxon>OSLEUM clade</taxon>
        <taxon>Lecanoromycetidae</taxon>
        <taxon>Lecanorales</taxon>
        <taxon>Lecanorineae</taxon>
        <taxon>Stereocaulaceae</taxon>
        <taxon>Lepraria</taxon>
    </lineage>
</organism>
<dbReference type="PANTHER" id="PTHR33112">
    <property type="entry name" value="DOMAIN PROTEIN, PUTATIVE-RELATED"/>
    <property type="match status" value="1"/>
</dbReference>
<gene>
    <name evidence="1" type="ORF">OEA41_009935</name>
</gene>
<dbReference type="PANTHER" id="PTHR33112:SF9">
    <property type="entry name" value="HETEROKARYON INCOMPATIBILITY DOMAIN-CONTAINING PROTEIN"/>
    <property type="match status" value="1"/>
</dbReference>
<name>A0AAE0DF37_9LECA</name>
<dbReference type="EMBL" id="JASNWA010000011">
    <property type="protein sequence ID" value="KAK3166810.1"/>
    <property type="molecule type" value="Genomic_DNA"/>
</dbReference>